<sequence>MKFPRTTSSGKLIIVATMKIVPGKEERMAEIMAAAQAYALSDAEPNTLEYRVTRVLEPSGQPTSTFIIVEEYNGPEIGFSQHAKSSGTRAMMKAFKEEGILLDSVLTFCDELPPKPKL</sequence>
<dbReference type="InterPro" id="IPR011008">
    <property type="entry name" value="Dimeric_a/b-barrel"/>
</dbReference>
<protein>
    <recommendedName>
        <fullName evidence="4">ABM domain-containing protein</fullName>
    </recommendedName>
</protein>
<dbReference type="SUPFAM" id="SSF54909">
    <property type="entry name" value="Dimeric alpha+beta barrel"/>
    <property type="match status" value="1"/>
</dbReference>
<gene>
    <name evidence="2" type="ORF">D9757_013887</name>
    <name evidence="1" type="ORF">D9757_014194</name>
</gene>
<dbReference type="EMBL" id="JAACJN010000439">
    <property type="protein sequence ID" value="KAF5343697.1"/>
    <property type="molecule type" value="Genomic_DNA"/>
</dbReference>
<evidence type="ECO:0000313" key="3">
    <source>
        <dbReference type="Proteomes" id="UP000518752"/>
    </source>
</evidence>
<dbReference type="Proteomes" id="UP000518752">
    <property type="component" value="Unassembled WGS sequence"/>
</dbReference>
<proteinExistence type="predicted"/>
<name>A0A8H5CLN9_9AGAR</name>
<dbReference type="Gene3D" id="3.30.70.100">
    <property type="match status" value="1"/>
</dbReference>
<dbReference type="AlphaFoldDB" id="A0A8H5CLN9"/>
<evidence type="ECO:0000313" key="1">
    <source>
        <dbReference type="EMBL" id="KAF5343697.1"/>
    </source>
</evidence>
<organism evidence="2 3">
    <name type="scientific">Collybiopsis confluens</name>
    <dbReference type="NCBI Taxonomy" id="2823264"/>
    <lineage>
        <taxon>Eukaryota</taxon>
        <taxon>Fungi</taxon>
        <taxon>Dikarya</taxon>
        <taxon>Basidiomycota</taxon>
        <taxon>Agaricomycotina</taxon>
        <taxon>Agaricomycetes</taxon>
        <taxon>Agaricomycetidae</taxon>
        <taxon>Agaricales</taxon>
        <taxon>Marasmiineae</taxon>
        <taxon>Omphalotaceae</taxon>
        <taxon>Collybiopsis</taxon>
    </lineage>
</organism>
<dbReference type="OrthoDB" id="2870864at2759"/>
<evidence type="ECO:0000313" key="2">
    <source>
        <dbReference type="EMBL" id="KAF5344044.1"/>
    </source>
</evidence>
<evidence type="ECO:0008006" key="4">
    <source>
        <dbReference type="Google" id="ProtNLM"/>
    </source>
</evidence>
<accession>A0A8H5CLN9</accession>
<dbReference type="EMBL" id="JAACJN010000421">
    <property type="protein sequence ID" value="KAF5344044.1"/>
    <property type="molecule type" value="Genomic_DNA"/>
</dbReference>
<comment type="caution">
    <text evidence="2">The sequence shown here is derived from an EMBL/GenBank/DDBJ whole genome shotgun (WGS) entry which is preliminary data.</text>
</comment>
<reference evidence="2 3" key="1">
    <citation type="journal article" date="2020" name="ISME J.">
        <title>Uncovering the hidden diversity of litter-decomposition mechanisms in mushroom-forming fungi.</title>
        <authorList>
            <person name="Floudas D."/>
            <person name="Bentzer J."/>
            <person name="Ahren D."/>
            <person name="Johansson T."/>
            <person name="Persson P."/>
            <person name="Tunlid A."/>
        </authorList>
    </citation>
    <scope>NUCLEOTIDE SEQUENCE [LARGE SCALE GENOMIC DNA]</scope>
    <source>
        <strain evidence="2 3">CBS 406.79</strain>
    </source>
</reference>
<keyword evidence="3" id="KW-1185">Reference proteome</keyword>